<name>A0A8T0WW24_PANVG</name>
<evidence type="ECO:0000313" key="2">
    <source>
        <dbReference type="Proteomes" id="UP000823388"/>
    </source>
</evidence>
<organism evidence="1 2">
    <name type="scientific">Panicum virgatum</name>
    <name type="common">Blackwell switchgrass</name>
    <dbReference type="NCBI Taxonomy" id="38727"/>
    <lineage>
        <taxon>Eukaryota</taxon>
        <taxon>Viridiplantae</taxon>
        <taxon>Streptophyta</taxon>
        <taxon>Embryophyta</taxon>
        <taxon>Tracheophyta</taxon>
        <taxon>Spermatophyta</taxon>
        <taxon>Magnoliopsida</taxon>
        <taxon>Liliopsida</taxon>
        <taxon>Poales</taxon>
        <taxon>Poaceae</taxon>
        <taxon>PACMAD clade</taxon>
        <taxon>Panicoideae</taxon>
        <taxon>Panicodae</taxon>
        <taxon>Paniceae</taxon>
        <taxon>Panicinae</taxon>
        <taxon>Panicum</taxon>
        <taxon>Panicum sect. Hiantes</taxon>
    </lineage>
</organism>
<keyword evidence="2" id="KW-1185">Reference proteome</keyword>
<protein>
    <submittedName>
        <fullName evidence="1">Uncharacterized protein</fullName>
    </submittedName>
</protein>
<proteinExistence type="predicted"/>
<comment type="caution">
    <text evidence="1">The sequence shown here is derived from an EMBL/GenBank/DDBJ whole genome shotgun (WGS) entry which is preliminary data.</text>
</comment>
<evidence type="ECO:0000313" key="1">
    <source>
        <dbReference type="EMBL" id="KAG2653442.1"/>
    </source>
</evidence>
<accession>A0A8T0WW24</accession>
<dbReference type="Proteomes" id="UP000823388">
    <property type="component" value="Chromosome 1N"/>
</dbReference>
<reference evidence="1" key="1">
    <citation type="submission" date="2020-05" db="EMBL/GenBank/DDBJ databases">
        <title>WGS assembly of Panicum virgatum.</title>
        <authorList>
            <person name="Lovell J.T."/>
            <person name="Jenkins J."/>
            <person name="Shu S."/>
            <person name="Juenger T.E."/>
            <person name="Schmutz J."/>
        </authorList>
    </citation>
    <scope>NUCLEOTIDE SEQUENCE</scope>
    <source>
        <strain evidence="1">AP13</strain>
    </source>
</reference>
<dbReference type="EMBL" id="CM029038">
    <property type="protein sequence ID" value="KAG2653442.1"/>
    <property type="molecule type" value="Genomic_DNA"/>
</dbReference>
<gene>
    <name evidence="1" type="ORF">PVAP13_1NG456900</name>
</gene>
<sequence>MVKSSIATSSISIAFVHEGARMNRRDVRRPWCCRSICAADFQLGTGRKDMNGMPSCYAHCRMGREGRGHSQTSGTPREWPAIACSWGKTCSEVLGRGMEGFDRRLLEAGSSSARHGTERSAMRWEFNHLTGPPGIRIIIKGGYFGLGRGHCLMVMGLQEVNRLVAADHRLGASVEMPQSSWSREPGVGGTSR</sequence>
<dbReference type="AlphaFoldDB" id="A0A8T0WW24"/>